<dbReference type="InterPro" id="IPR038765">
    <property type="entry name" value="Papain-like_cys_pep_sf"/>
</dbReference>
<gene>
    <name evidence="3" type="ORF">JFN93_23570</name>
</gene>
<organism evidence="3 4">
    <name type="scientific">Geomesophilobacter sediminis</name>
    <dbReference type="NCBI Taxonomy" id="2798584"/>
    <lineage>
        <taxon>Bacteria</taxon>
        <taxon>Pseudomonadati</taxon>
        <taxon>Thermodesulfobacteriota</taxon>
        <taxon>Desulfuromonadia</taxon>
        <taxon>Geobacterales</taxon>
        <taxon>Geobacteraceae</taxon>
        <taxon>Geomesophilobacter</taxon>
    </lineage>
</organism>
<dbReference type="InterPro" id="IPR000668">
    <property type="entry name" value="Peptidase_C1A_C"/>
</dbReference>
<dbReference type="PROSITE" id="PS00639">
    <property type="entry name" value="THIOL_PROTEASE_HIS"/>
    <property type="match status" value="1"/>
</dbReference>
<evidence type="ECO:0000259" key="2">
    <source>
        <dbReference type="SMART" id="SM00645"/>
    </source>
</evidence>
<dbReference type="InterPro" id="IPR013128">
    <property type="entry name" value="Peptidase_C1A"/>
</dbReference>
<dbReference type="Gene3D" id="3.90.70.10">
    <property type="entry name" value="Cysteine proteinases"/>
    <property type="match status" value="1"/>
</dbReference>
<accession>A0A8J7M419</accession>
<protein>
    <submittedName>
        <fullName evidence="3">C1 family peptidase</fullName>
    </submittedName>
</protein>
<dbReference type="EMBL" id="JAEMHM010000028">
    <property type="protein sequence ID" value="MBJ6727698.1"/>
    <property type="molecule type" value="Genomic_DNA"/>
</dbReference>
<evidence type="ECO:0000256" key="1">
    <source>
        <dbReference type="ARBA" id="ARBA00008455"/>
    </source>
</evidence>
<dbReference type="PANTHER" id="PTHR12411">
    <property type="entry name" value="CYSTEINE PROTEASE FAMILY C1-RELATED"/>
    <property type="match status" value="1"/>
</dbReference>
<dbReference type="InterPro" id="IPR025660">
    <property type="entry name" value="Pept_his_AS"/>
</dbReference>
<evidence type="ECO:0000313" key="4">
    <source>
        <dbReference type="Proteomes" id="UP000636888"/>
    </source>
</evidence>
<dbReference type="SUPFAM" id="SSF54001">
    <property type="entry name" value="Cysteine proteinases"/>
    <property type="match status" value="1"/>
</dbReference>
<feature type="domain" description="Peptidase C1A papain C-terminal" evidence="2">
    <location>
        <begin position="32"/>
        <end position="238"/>
    </location>
</feature>
<sequence>MAMKIKRYGWVHDLPDQRDHLYAAPLEILRALPEQVDLRGQCPSVYDQGDLGSCTANAIAAAVEFERNRQGLRDFMPSRLFIYYNERALEGTVDSDSGAQIRDGIKTVASFGDCPEEEWPYDVSKFADKPTNACYLDAAKVKAVLYSSLVQNLNQMKGCLASGFPFVFGFTVYESFESSEVASTGVAQMPGSGEQVIGGHAVVAVGYDDSEQRFIVRNSWNTNWGMRGYFTMPYAYLTDPKLSSDFWTIRLITA</sequence>
<proteinExistence type="inferred from homology"/>
<dbReference type="GO" id="GO:0006508">
    <property type="term" value="P:proteolysis"/>
    <property type="evidence" value="ECO:0007669"/>
    <property type="project" value="InterPro"/>
</dbReference>
<reference evidence="3" key="1">
    <citation type="submission" date="2020-12" db="EMBL/GenBank/DDBJ databases">
        <title>Geomonas sp. Red875, isolated from river sediment.</title>
        <authorList>
            <person name="Xu Z."/>
            <person name="Zhang Z."/>
            <person name="Masuda Y."/>
            <person name="Itoh H."/>
            <person name="Senoo K."/>
        </authorList>
    </citation>
    <scope>NUCLEOTIDE SEQUENCE</scope>
    <source>
        <strain evidence="3">Red875</strain>
    </source>
</reference>
<dbReference type="RefSeq" id="WP_199386840.1">
    <property type="nucleotide sequence ID" value="NZ_JAEMHM010000028.1"/>
</dbReference>
<name>A0A8J7M419_9BACT</name>
<comment type="caution">
    <text evidence="3">The sequence shown here is derived from an EMBL/GenBank/DDBJ whole genome shotgun (WGS) entry which is preliminary data.</text>
</comment>
<dbReference type="AlphaFoldDB" id="A0A8J7M419"/>
<dbReference type="Proteomes" id="UP000636888">
    <property type="component" value="Unassembled WGS sequence"/>
</dbReference>
<evidence type="ECO:0000313" key="3">
    <source>
        <dbReference type="EMBL" id="MBJ6727698.1"/>
    </source>
</evidence>
<comment type="similarity">
    <text evidence="1">Belongs to the peptidase C1 family.</text>
</comment>
<dbReference type="SMART" id="SM00645">
    <property type="entry name" value="Pept_C1"/>
    <property type="match status" value="1"/>
</dbReference>
<dbReference type="Pfam" id="PF00112">
    <property type="entry name" value="Peptidase_C1"/>
    <property type="match status" value="1"/>
</dbReference>
<dbReference type="GO" id="GO:0008234">
    <property type="term" value="F:cysteine-type peptidase activity"/>
    <property type="evidence" value="ECO:0007669"/>
    <property type="project" value="InterPro"/>
</dbReference>
<dbReference type="CDD" id="cd02619">
    <property type="entry name" value="Peptidase_C1"/>
    <property type="match status" value="1"/>
</dbReference>
<keyword evidence="4" id="KW-1185">Reference proteome</keyword>